<dbReference type="Gene3D" id="3.40.50.1820">
    <property type="entry name" value="alpha/beta hydrolase"/>
    <property type="match status" value="1"/>
</dbReference>
<organism evidence="2 3">
    <name type="scientific">Flavobacterium luminosum</name>
    <dbReference type="NCBI Taxonomy" id="2949086"/>
    <lineage>
        <taxon>Bacteria</taxon>
        <taxon>Pseudomonadati</taxon>
        <taxon>Bacteroidota</taxon>
        <taxon>Flavobacteriia</taxon>
        <taxon>Flavobacteriales</taxon>
        <taxon>Flavobacteriaceae</taxon>
        <taxon>Flavobacterium</taxon>
    </lineage>
</organism>
<dbReference type="PRINTS" id="PR00412">
    <property type="entry name" value="EPOXHYDRLASE"/>
</dbReference>
<dbReference type="PANTHER" id="PTHR43798:SF5">
    <property type="entry name" value="MONOACYLGLYCEROL LIPASE ABHD6"/>
    <property type="match status" value="1"/>
</dbReference>
<proteinExistence type="predicted"/>
<dbReference type="InterPro" id="IPR000073">
    <property type="entry name" value="AB_hydrolase_1"/>
</dbReference>
<protein>
    <submittedName>
        <fullName evidence="2">Alpha/beta hydrolase</fullName>
    </submittedName>
</protein>
<sequence>MKNSTSEYAFPTHYTNIDNLEIAYVKEGKGKQTLLFIHGLSSNADAWYRNIETLKENYTCVALDLPGFGKSTKVAPAYTPSFFAEIAYKLTQQLKLKNITVVGHSMGGQTAVKLALNYPKKIQSLILVAPAGIESFTATESQIMKNAVTVDAVAKTTDEQIVRNYQLNFFKLPEEAEKMITDRKNIKETTDFQEHCNAIVKSIAGMLDDPTQHQLNRITHKTLIIFGENDYLIPNRYLHPTLTVTTVGQTAKENIKNSTLHFIPQSGHFVQFEKPTETNQIISNWLKAKP</sequence>
<dbReference type="PANTHER" id="PTHR43798">
    <property type="entry name" value="MONOACYLGLYCEROL LIPASE"/>
    <property type="match status" value="1"/>
</dbReference>
<reference evidence="2 3" key="1">
    <citation type="submission" date="2022-05" db="EMBL/GenBank/DDBJ databases">
        <title>Flavobacterium sp., isolated from activated sludge.</title>
        <authorList>
            <person name="Ran Q."/>
        </authorList>
    </citation>
    <scope>NUCLEOTIDE SEQUENCE [LARGE SCALE GENOMIC DNA]</scope>
    <source>
        <strain evidence="2 3">HXWNR70</strain>
    </source>
</reference>
<dbReference type="GO" id="GO:0016787">
    <property type="term" value="F:hydrolase activity"/>
    <property type="evidence" value="ECO:0007669"/>
    <property type="project" value="UniProtKB-KW"/>
</dbReference>
<dbReference type="Pfam" id="PF00561">
    <property type="entry name" value="Abhydrolase_1"/>
    <property type="match status" value="1"/>
</dbReference>
<evidence type="ECO:0000313" key="2">
    <source>
        <dbReference type="EMBL" id="MCL9809228.1"/>
    </source>
</evidence>
<feature type="domain" description="AB hydrolase-1" evidence="1">
    <location>
        <begin position="33"/>
        <end position="275"/>
    </location>
</feature>
<dbReference type="InterPro" id="IPR000639">
    <property type="entry name" value="Epox_hydrolase-like"/>
</dbReference>
<dbReference type="Proteomes" id="UP001317191">
    <property type="component" value="Unassembled WGS sequence"/>
</dbReference>
<dbReference type="SUPFAM" id="SSF53474">
    <property type="entry name" value="alpha/beta-Hydrolases"/>
    <property type="match status" value="1"/>
</dbReference>
<dbReference type="RefSeq" id="WP_250592635.1">
    <property type="nucleotide sequence ID" value="NZ_JAMLJM010000005.1"/>
</dbReference>
<dbReference type="InterPro" id="IPR050266">
    <property type="entry name" value="AB_hydrolase_sf"/>
</dbReference>
<accession>A0ABT0TP03</accession>
<gene>
    <name evidence="2" type="ORF">NAT50_07630</name>
</gene>
<dbReference type="InterPro" id="IPR029058">
    <property type="entry name" value="AB_hydrolase_fold"/>
</dbReference>
<name>A0ABT0TP03_9FLAO</name>
<keyword evidence="2" id="KW-0378">Hydrolase</keyword>
<evidence type="ECO:0000313" key="3">
    <source>
        <dbReference type="Proteomes" id="UP001317191"/>
    </source>
</evidence>
<dbReference type="EMBL" id="JAMLJM010000005">
    <property type="protein sequence ID" value="MCL9809228.1"/>
    <property type="molecule type" value="Genomic_DNA"/>
</dbReference>
<dbReference type="PRINTS" id="PR00111">
    <property type="entry name" value="ABHYDROLASE"/>
</dbReference>
<evidence type="ECO:0000259" key="1">
    <source>
        <dbReference type="Pfam" id="PF00561"/>
    </source>
</evidence>
<comment type="caution">
    <text evidence="2">The sequence shown here is derived from an EMBL/GenBank/DDBJ whole genome shotgun (WGS) entry which is preliminary data.</text>
</comment>
<keyword evidence="3" id="KW-1185">Reference proteome</keyword>